<dbReference type="EMBL" id="AGNL01012447">
    <property type="protein sequence ID" value="EJK67889.1"/>
    <property type="molecule type" value="Genomic_DNA"/>
</dbReference>
<reference evidence="2 3" key="1">
    <citation type="journal article" date="2012" name="Genome Biol.">
        <title>Genome and low-iron response of an oceanic diatom adapted to chronic iron limitation.</title>
        <authorList>
            <person name="Lommer M."/>
            <person name="Specht M."/>
            <person name="Roy A.S."/>
            <person name="Kraemer L."/>
            <person name="Andreson R."/>
            <person name="Gutowska M.A."/>
            <person name="Wolf J."/>
            <person name="Bergner S.V."/>
            <person name="Schilhabel M.B."/>
            <person name="Klostermeier U.C."/>
            <person name="Beiko R.G."/>
            <person name="Rosenstiel P."/>
            <person name="Hippler M."/>
            <person name="Laroche J."/>
        </authorList>
    </citation>
    <scope>NUCLEOTIDE SEQUENCE [LARGE SCALE GENOMIC DNA]</scope>
    <source>
        <strain evidence="2 3">CCMP1005</strain>
    </source>
</reference>
<organism evidence="2 3">
    <name type="scientific">Thalassiosira oceanica</name>
    <name type="common">Marine diatom</name>
    <dbReference type="NCBI Taxonomy" id="159749"/>
    <lineage>
        <taxon>Eukaryota</taxon>
        <taxon>Sar</taxon>
        <taxon>Stramenopiles</taxon>
        <taxon>Ochrophyta</taxon>
        <taxon>Bacillariophyta</taxon>
        <taxon>Coscinodiscophyceae</taxon>
        <taxon>Thalassiosirophycidae</taxon>
        <taxon>Thalassiosirales</taxon>
        <taxon>Thalassiosiraceae</taxon>
        <taxon>Thalassiosira</taxon>
    </lineage>
</organism>
<sequence>MSDRRAARAGVYDGGGPPCAEDEADRPDQEGTAVVSDGDGSDADFDEIARPWKDGTWDVPPGRQRSGGQRSRRQGSDADTDSEWGRDTDSEWDVDGTDESGYGGGGTTTGDADVFVATPRGEAAGGTW</sequence>
<evidence type="ECO:0000256" key="1">
    <source>
        <dbReference type="SAM" id="MobiDB-lite"/>
    </source>
</evidence>
<dbReference type="AlphaFoldDB" id="K0SSB4"/>
<evidence type="ECO:0000313" key="2">
    <source>
        <dbReference type="EMBL" id="EJK67889.1"/>
    </source>
</evidence>
<gene>
    <name evidence="2" type="ORF">THAOC_11008</name>
</gene>
<comment type="caution">
    <text evidence="2">The sequence shown here is derived from an EMBL/GenBank/DDBJ whole genome shotgun (WGS) entry which is preliminary data.</text>
</comment>
<evidence type="ECO:0000313" key="3">
    <source>
        <dbReference type="Proteomes" id="UP000266841"/>
    </source>
</evidence>
<proteinExistence type="predicted"/>
<accession>K0SSB4</accession>
<name>K0SSB4_THAOC</name>
<feature type="compositionally biased region" description="Basic and acidic residues" evidence="1">
    <location>
        <begin position="47"/>
        <end position="56"/>
    </location>
</feature>
<dbReference type="Proteomes" id="UP000266841">
    <property type="component" value="Unassembled WGS sequence"/>
</dbReference>
<protein>
    <submittedName>
        <fullName evidence="2">Uncharacterized protein</fullName>
    </submittedName>
</protein>
<feature type="region of interest" description="Disordered" evidence="1">
    <location>
        <begin position="1"/>
        <end position="128"/>
    </location>
</feature>
<keyword evidence="3" id="KW-1185">Reference proteome</keyword>